<protein>
    <submittedName>
        <fullName evidence="1">Uncharacterized protein</fullName>
    </submittedName>
</protein>
<dbReference type="AlphaFoldDB" id="A0A085LWA8"/>
<dbReference type="EMBL" id="KL363274">
    <property type="protein sequence ID" value="KFD49254.1"/>
    <property type="molecule type" value="Genomic_DNA"/>
</dbReference>
<name>A0A085LWA8_9BILA</name>
<proteinExistence type="predicted"/>
<organism evidence="1 2">
    <name type="scientific">Trichuris suis</name>
    <name type="common">pig whipworm</name>
    <dbReference type="NCBI Taxonomy" id="68888"/>
    <lineage>
        <taxon>Eukaryota</taxon>
        <taxon>Metazoa</taxon>
        <taxon>Ecdysozoa</taxon>
        <taxon>Nematoda</taxon>
        <taxon>Enoplea</taxon>
        <taxon>Dorylaimia</taxon>
        <taxon>Trichinellida</taxon>
        <taxon>Trichuridae</taxon>
        <taxon>Trichuris</taxon>
    </lineage>
</organism>
<sequence length="64" mass="7360">MYAQSLSDLHRLFRDRNAIIDTHIRRALNIAPMKGPGKNEAKRFFFDVHRAVGVLRVKGAEEEP</sequence>
<evidence type="ECO:0000313" key="2">
    <source>
        <dbReference type="Proteomes" id="UP000030764"/>
    </source>
</evidence>
<keyword evidence="2" id="KW-1185">Reference proteome</keyword>
<dbReference type="Proteomes" id="UP000030764">
    <property type="component" value="Unassembled WGS sequence"/>
</dbReference>
<gene>
    <name evidence="1" type="ORF">M513_09806</name>
</gene>
<evidence type="ECO:0000313" key="1">
    <source>
        <dbReference type="EMBL" id="KFD49254.1"/>
    </source>
</evidence>
<accession>A0A085LWA8</accession>
<reference evidence="1 2" key="1">
    <citation type="journal article" date="2014" name="Nat. Genet.">
        <title>Genome and transcriptome of the porcine whipworm Trichuris suis.</title>
        <authorList>
            <person name="Jex A.R."/>
            <person name="Nejsum P."/>
            <person name="Schwarz E.M."/>
            <person name="Hu L."/>
            <person name="Young N.D."/>
            <person name="Hall R.S."/>
            <person name="Korhonen P.K."/>
            <person name="Liao S."/>
            <person name="Thamsborg S."/>
            <person name="Xia J."/>
            <person name="Xu P."/>
            <person name="Wang S."/>
            <person name="Scheerlinck J.P."/>
            <person name="Hofmann A."/>
            <person name="Sternberg P.W."/>
            <person name="Wang J."/>
            <person name="Gasser R.B."/>
        </authorList>
    </citation>
    <scope>NUCLEOTIDE SEQUENCE [LARGE SCALE GENOMIC DNA]</scope>
    <source>
        <strain evidence="1">DCEP-RM93M</strain>
    </source>
</reference>